<feature type="compositionally biased region" description="Polar residues" evidence="1">
    <location>
        <begin position="57"/>
        <end position="73"/>
    </location>
</feature>
<organism evidence="2 3">
    <name type="scientific">Phycomyces blakesleeanus (strain ATCC 8743b / DSM 1359 / FGSC 10004 / NBRC 33097 / NRRL 1555)</name>
    <dbReference type="NCBI Taxonomy" id="763407"/>
    <lineage>
        <taxon>Eukaryota</taxon>
        <taxon>Fungi</taxon>
        <taxon>Fungi incertae sedis</taxon>
        <taxon>Mucoromycota</taxon>
        <taxon>Mucoromycotina</taxon>
        <taxon>Mucoromycetes</taxon>
        <taxon>Mucorales</taxon>
        <taxon>Phycomycetaceae</taxon>
        <taxon>Phycomyces</taxon>
    </lineage>
</organism>
<dbReference type="Proteomes" id="UP000077315">
    <property type="component" value="Unassembled WGS sequence"/>
</dbReference>
<reference evidence="3" key="1">
    <citation type="submission" date="2015-06" db="EMBL/GenBank/DDBJ databases">
        <title>Expansion of signal transduction pathways in fungi by whole-genome duplication.</title>
        <authorList>
            <consortium name="DOE Joint Genome Institute"/>
            <person name="Corrochano L.M."/>
            <person name="Kuo A."/>
            <person name="Marcet-Houben M."/>
            <person name="Polaino S."/>
            <person name="Salamov A."/>
            <person name="Villalobos J.M."/>
            <person name="Alvarez M.I."/>
            <person name="Avalos J."/>
            <person name="Benito E.P."/>
            <person name="Benoit I."/>
            <person name="Burger G."/>
            <person name="Camino L.P."/>
            <person name="Canovas D."/>
            <person name="Cerda-Olmedo E."/>
            <person name="Cheng J.-F."/>
            <person name="Dominguez A."/>
            <person name="Elias M."/>
            <person name="Eslava A.P."/>
            <person name="Glaser F."/>
            <person name="Grimwood J."/>
            <person name="Gutierrez G."/>
            <person name="Heitman J."/>
            <person name="Henrissat B."/>
            <person name="Iturriaga E.A."/>
            <person name="Lang B.F."/>
            <person name="Lavin J.L."/>
            <person name="Lee S."/>
            <person name="Li W."/>
            <person name="Lindquist E."/>
            <person name="Lopez-Garcia S."/>
            <person name="Luque E.M."/>
            <person name="Marcos A.T."/>
            <person name="Martin J."/>
            <person name="McCluskey K."/>
            <person name="Medina H.R."/>
            <person name="Miralles-Duran A."/>
            <person name="Miyazaki A."/>
            <person name="Munoz-Torres E."/>
            <person name="Oguiza J.A."/>
            <person name="Ohm R."/>
            <person name="Olmedo M."/>
            <person name="Orejas M."/>
            <person name="Ortiz-Castellanos L."/>
            <person name="Pisabarro A.G."/>
            <person name="Rodriguez-Romero J."/>
            <person name="Ruiz-Herrera J."/>
            <person name="Ruiz-Vazquez R."/>
            <person name="Sanz C."/>
            <person name="Schackwitz W."/>
            <person name="Schmutz J."/>
            <person name="Shahriari M."/>
            <person name="Shelest E."/>
            <person name="Silva-Franco F."/>
            <person name="Soanes D."/>
            <person name="Syed K."/>
            <person name="Tagua V.G."/>
            <person name="Talbot N.J."/>
            <person name="Thon M."/>
            <person name="De vries R.P."/>
            <person name="Wiebenga A."/>
            <person name="Yadav J.S."/>
            <person name="Braun E.L."/>
            <person name="Baker S."/>
            <person name="Garre V."/>
            <person name="Horwitz B."/>
            <person name="Torres-Martinez S."/>
            <person name="Idnurm A."/>
            <person name="Herrera-Estrella A."/>
            <person name="Gabaldon T."/>
            <person name="Grigoriev I.V."/>
        </authorList>
    </citation>
    <scope>NUCLEOTIDE SEQUENCE [LARGE SCALE GENOMIC DNA]</scope>
    <source>
        <strain evidence="3">NRRL 1555(-)</strain>
    </source>
</reference>
<feature type="region of interest" description="Disordered" evidence="1">
    <location>
        <begin position="53"/>
        <end position="75"/>
    </location>
</feature>
<proteinExistence type="predicted"/>
<evidence type="ECO:0000256" key="1">
    <source>
        <dbReference type="SAM" id="MobiDB-lite"/>
    </source>
</evidence>
<dbReference type="RefSeq" id="XP_018289714.1">
    <property type="nucleotide sequence ID" value="XM_018431862.1"/>
</dbReference>
<dbReference type="AlphaFoldDB" id="A0A167M3H4"/>
<evidence type="ECO:0000313" key="2">
    <source>
        <dbReference type="EMBL" id="OAD71674.1"/>
    </source>
</evidence>
<protein>
    <submittedName>
        <fullName evidence="2">Uncharacterized protein</fullName>
    </submittedName>
</protein>
<keyword evidence="3" id="KW-1185">Reference proteome</keyword>
<evidence type="ECO:0000313" key="3">
    <source>
        <dbReference type="Proteomes" id="UP000077315"/>
    </source>
</evidence>
<dbReference type="GeneID" id="28992768"/>
<dbReference type="VEuPathDB" id="FungiDB:PHYBLDRAFT_147428"/>
<gene>
    <name evidence="2" type="ORF">PHYBLDRAFT_147428</name>
</gene>
<dbReference type="EMBL" id="KV440985">
    <property type="protein sequence ID" value="OAD71674.1"/>
    <property type="molecule type" value="Genomic_DNA"/>
</dbReference>
<sequence>MVRFCPICQCTRAETTSSVEQVYMCSNQSNDVGNLSVETNCDPADFKEWEKSPAVNAENNNMDTENSNVSSDNVETRKESVEERDVFLSLFSRLGNFKNTIESPLSFEFVTNRKLSGTLNDTEQSSIELKSMLQANNASKNLLLRIPCQSKSQSIKMSSMKAFLVELEE</sequence>
<dbReference type="InParanoid" id="A0A167M3H4"/>
<name>A0A167M3H4_PHYB8</name>
<accession>A0A167M3H4</accession>